<keyword evidence="1" id="KW-0560">Oxidoreductase</keyword>
<dbReference type="Proteomes" id="UP000013827">
    <property type="component" value="Unassembled WGS sequence"/>
</dbReference>
<dbReference type="GO" id="GO:0005829">
    <property type="term" value="C:cytosol"/>
    <property type="evidence" value="ECO:0007669"/>
    <property type="project" value="TreeGrafter"/>
</dbReference>
<dbReference type="InterPro" id="IPR036291">
    <property type="entry name" value="NAD(P)-bd_dom_sf"/>
</dbReference>
<dbReference type="PANTHER" id="PTHR10996">
    <property type="entry name" value="2-HYDROXYACID DEHYDROGENASE-RELATED"/>
    <property type="match status" value="1"/>
</dbReference>
<evidence type="ECO:0000256" key="1">
    <source>
        <dbReference type="ARBA" id="ARBA00023002"/>
    </source>
</evidence>
<name>A0A0D3ICQ2_EMIH1</name>
<dbReference type="GO" id="GO:0051287">
    <property type="term" value="F:NAD binding"/>
    <property type="evidence" value="ECO:0007669"/>
    <property type="project" value="InterPro"/>
</dbReference>
<dbReference type="RefSeq" id="XP_005761466.1">
    <property type="nucleotide sequence ID" value="XM_005761409.1"/>
</dbReference>
<keyword evidence="3" id="KW-0732">Signal</keyword>
<feature type="signal peptide" evidence="3">
    <location>
        <begin position="1"/>
        <end position="18"/>
    </location>
</feature>
<dbReference type="Gene3D" id="3.40.50.720">
    <property type="entry name" value="NAD(P)-binding Rossmann-like Domain"/>
    <property type="match status" value="2"/>
</dbReference>
<reference evidence="6" key="1">
    <citation type="journal article" date="2013" name="Nature">
        <title>Pan genome of the phytoplankton Emiliania underpins its global distribution.</title>
        <authorList>
            <person name="Read B.A."/>
            <person name="Kegel J."/>
            <person name="Klute M.J."/>
            <person name="Kuo A."/>
            <person name="Lefebvre S.C."/>
            <person name="Maumus F."/>
            <person name="Mayer C."/>
            <person name="Miller J."/>
            <person name="Monier A."/>
            <person name="Salamov A."/>
            <person name="Young J."/>
            <person name="Aguilar M."/>
            <person name="Claverie J.M."/>
            <person name="Frickenhaus S."/>
            <person name="Gonzalez K."/>
            <person name="Herman E.K."/>
            <person name="Lin Y.C."/>
            <person name="Napier J."/>
            <person name="Ogata H."/>
            <person name="Sarno A.F."/>
            <person name="Shmutz J."/>
            <person name="Schroeder D."/>
            <person name="de Vargas C."/>
            <person name="Verret F."/>
            <person name="von Dassow P."/>
            <person name="Valentin K."/>
            <person name="Van de Peer Y."/>
            <person name="Wheeler G."/>
            <person name="Dacks J.B."/>
            <person name="Delwiche C.F."/>
            <person name="Dyhrman S.T."/>
            <person name="Glockner G."/>
            <person name="John U."/>
            <person name="Richards T."/>
            <person name="Worden A.Z."/>
            <person name="Zhang X."/>
            <person name="Grigoriev I.V."/>
            <person name="Allen A.E."/>
            <person name="Bidle K."/>
            <person name="Borodovsky M."/>
            <person name="Bowler C."/>
            <person name="Brownlee C."/>
            <person name="Cock J.M."/>
            <person name="Elias M."/>
            <person name="Gladyshev V.N."/>
            <person name="Groth M."/>
            <person name="Guda C."/>
            <person name="Hadaegh A."/>
            <person name="Iglesias-Rodriguez M.D."/>
            <person name="Jenkins J."/>
            <person name="Jones B.M."/>
            <person name="Lawson T."/>
            <person name="Leese F."/>
            <person name="Lindquist E."/>
            <person name="Lobanov A."/>
            <person name="Lomsadze A."/>
            <person name="Malik S.B."/>
            <person name="Marsh M.E."/>
            <person name="Mackinder L."/>
            <person name="Mock T."/>
            <person name="Mueller-Roeber B."/>
            <person name="Pagarete A."/>
            <person name="Parker M."/>
            <person name="Probert I."/>
            <person name="Quesneville H."/>
            <person name="Raines C."/>
            <person name="Rensing S.A."/>
            <person name="Riano-Pachon D.M."/>
            <person name="Richier S."/>
            <person name="Rokitta S."/>
            <person name="Shiraiwa Y."/>
            <person name="Soanes D.M."/>
            <person name="van der Giezen M."/>
            <person name="Wahlund T.M."/>
            <person name="Williams B."/>
            <person name="Wilson W."/>
            <person name="Wolfe G."/>
            <person name="Wurch L.L."/>
        </authorList>
    </citation>
    <scope>NUCLEOTIDE SEQUENCE</scope>
</reference>
<accession>A0A0D3ICQ2</accession>
<dbReference type="SUPFAM" id="SSF51735">
    <property type="entry name" value="NAD(P)-binding Rossmann-fold domains"/>
    <property type="match status" value="1"/>
</dbReference>
<evidence type="ECO:0000256" key="2">
    <source>
        <dbReference type="ARBA" id="ARBA00023027"/>
    </source>
</evidence>
<keyword evidence="2" id="KW-0520">NAD</keyword>
<sequence length="369" mass="38668">MCVCVPLIALLLSPLTTASTAKRTAWVVESPAFAAAVRSSLSTSWELKDCSANGAGCAVSLPDAEVVIGRADALDLTRLPRLKLAQSSTYFYAAPKAVPSRAAIATATGFWPQRGVEQIAEWCIAAIFQDVYRLAAASAAFVECAFAAEAPSSCAAASEATNHTMVSDLTIGIYGYGRIGSEVARRAAALGATVIGTKRSGPFVPPPPPLKWLSPDNDRLLREADVVVLTVPGTGHASTAGLVNRTSLLLMRPHALLVPVSAGPINFGDLEAVLRDERPKQRAVIDTWPGGCWHYPNASCGPPLGPPDFPGSPVLARLPNVLPLPSLSMRDAAYWRSAADSVARNLDALANGKPLEGVVRNASDVVSVI</sequence>
<feature type="domain" description="D-isomer specific 2-hydroxyacid dehydrogenase NAD-binding" evidence="4">
    <location>
        <begin position="159"/>
        <end position="288"/>
    </location>
</feature>
<dbReference type="EnsemblProtists" id="EOD09037">
    <property type="protein sequence ID" value="EOD09037"/>
    <property type="gene ID" value="EMIHUDRAFT_358635"/>
</dbReference>
<dbReference type="PANTHER" id="PTHR10996:SF178">
    <property type="entry name" value="2-HYDROXYACID DEHYDROGENASE YGL185C-RELATED"/>
    <property type="match status" value="1"/>
</dbReference>
<evidence type="ECO:0000259" key="4">
    <source>
        <dbReference type="Pfam" id="PF02826"/>
    </source>
</evidence>
<dbReference type="Pfam" id="PF02826">
    <property type="entry name" value="2-Hacid_dh_C"/>
    <property type="match status" value="1"/>
</dbReference>
<dbReference type="HOGENOM" id="CLU_751074_0_0_1"/>
<evidence type="ECO:0000313" key="5">
    <source>
        <dbReference type="EnsemblProtists" id="EOD09037"/>
    </source>
</evidence>
<evidence type="ECO:0000256" key="3">
    <source>
        <dbReference type="SAM" id="SignalP"/>
    </source>
</evidence>
<organism evidence="5 6">
    <name type="scientific">Emiliania huxleyi (strain CCMP1516)</name>
    <dbReference type="NCBI Taxonomy" id="280463"/>
    <lineage>
        <taxon>Eukaryota</taxon>
        <taxon>Haptista</taxon>
        <taxon>Haptophyta</taxon>
        <taxon>Prymnesiophyceae</taxon>
        <taxon>Isochrysidales</taxon>
        <taxon>Noelaerhabdaceae</taxon>
        <taxon>Emiliania</taxon>
    </lineage>
</organism>
<reference evidence="5" key="2">
    <citation type="submission" date="2024-10" db="UniProtKB">
        <authorList>
            <consortium name="EnsemblProtists"/>
        </authorList>
    </citation>
    <scope>IDENTIFICATION</scope>
</reference>
<protein>
    <recommendedName>
        <fullName evidence="4">D-isomer specific 2-hydroxyacid dehydrogenase NAD-binding domain-containing protein</fullName>
    </recommendedName>
</protein>
<dbReference type="GeneID" id="17255180"/>
<dbReference type="AlphaFoldDB" id="A0A0D3ICQ2"/>
<proteinExistence type="predicted"/>
<dbReference type="PaxDb" id="2903-EOD09037"/>
<dbReference type="InterPro" id="IPR050223">
    <property type="entry name" value="D-isomer_2-hydroxyacid_DH"/>
</dbReference>
<feature type="chain" id="PRO_5044291007" description="D-isomer specific 2-hydroxyacid dehydrogenase NAD-binding domain-containing protein" evidence="3">
    <location>
        <begin position="19"/>
        <end position="369"/>
    </location>
</feature>
<dbReference type="KEGG" id="ehx:EMIHUDRAFT_358635"/>
<keyword evidence="6" id="KW-1185">Reference proteome</keyword>
<dbReference type="GO" id="GO:0030267">
    <property type="term" value="F:glyoxylate reductase (NADPH) activity"/>
    <property type="evidence" value="ECO:0007669"/>
    <property type="project" value="TreeGrafter"/>
</dbReference>
<dbReference type="InterPro" id="IPR006140">
    <property type="entry name" value="D-isomer_DH_NAD-bd"/>
</dbReference>
<dbReference type="GO" id="GO:0016618">
    <property type="term" value="F:hydroxypyruvate reductase [NAD(P)H] activity"/>
    <property type="evidence" value="ECO:0007669"/>
    <property type="project" value="TreeGrafter"/>
</dbReference>
<evidence type="ECO:0000313" key="6">
    <source>
        <dbReference type="Proteomes" id="UP000013827"/>
    </source>
</evidence>